<evidence type="ECO:0000313" key="2">
    <source>
        <dbReference type="EMBL" id="WFL78392.1"/>
    </source>
</evidence>
<protein>
    <submittedName>
        <fullName evidence="2">Uncharacterized protein</fullName>
    </submittedName>
</protein>
<accession>A0ABY8FU99</accession>
<dbReference type="RefSeq" id="WP_278017082.1">
    <property type="nucleotide sequence ID" value="NZ_CP121106.1"/>
</dbReference>
<feature type="signal peptide" evidence="1">
    <location>
        <begin position="1"/>
        <end position="25"/>
    </location>
</feature>
<gene>
    <name evidence="2" type="ORF">P7228_04830</name>
</gene>
<proteinExistence type="predicted"/>
<evidence type="ECO:0000256" key="1">
    <source>
        <dbReference type="SAM" id="SignalP"/>
    </source>
</evidence>
<keyword evidence="3" id="KW-1185">Reference proteome</keyword>
<dbReference type="EMBL" id="CP121106">
    <property type="protein sequence ID" value="WFL78392.1"/>
    <property type="molecule type" value="Genomic_DNA"/>
</dbReference>
<evidence type="ECO:0000313" key="3">
    <source>
        <dbReference type="Proteomes" id="UP001215827"/>
    </source>
</evidence>
<dbReference type="Proteomes" id="UP001215827">
    <property type="component" value="Chromosome"/>
</dbReference>
<organism evidence="2 3">
    <name type="scientific">Altererythrobacter arenosus</name>
    <dbReference type="NCBI Taxonomy" id="3032592"/>
    <lineage>
        <taxon>Bacteria</taxon>
        <taxon>Pseudomonadati</taxon>
        <taxon>Pseudomonadota</taxon>
        <taxon>Alphaproteobacteria</taxon>
        <taxon>Sphingomonadales</taxon>
        <taxon>Erythrobacteraceae</taxon>
        <taxon>Altererythrobacter</taxon>
    </lineage>
</organism>
<reference evidence="2 3" key="1">
    <citation type="submission" date="2023-03" db="EMBL/GenBank/DDBJ databases">
        <title>Altererythrobacter sp. CAU 1644 isolated from sand.</title>
        <authorList>
            <person name="Kim W."/>
        </authorList>
    </citation>
    <scope>NUCLEOTIDE SEQUENCE [LARGE SCALE GENOMIC DNA]</scope>
    <source>
        <strain evidence="2 3">CAU 1644</strain>
    </source>
</reference>
<name>A0ABY8FU99_9SPHN</name>
<sequence length="145" mass="15761">MTRFAKFAALTAACAMTLGAGSALADQPADQELSKGDKKLAKLLEGRVAGEPESCISTFGNQSLRVIDGTALVYGRGKTIWVNTTRYPEDLDDDDVLVIRRWGSQLCRLDNVTTVDRSTGFFSGAVFLDNFVPYTRVDKEKSGDS</sequence>
<feature type="chain" id="PRO_5046369505" evidence="1">
    <location>
        <begin position="26"/>
        <end position="145"/>
    </location>
</feature>
<keyword evidence="1" id="KW-0732">Signal</keyword>